<accession>A0A8E5HVJ7</accession>
<evidence type="ECO:0000313" key="2">
    <source>
        <dbReference type="Proteomes" id="UP000027002"/>
    </source>
</evidence>
<keyword evidence="2" id="KW-1185">Reference proteome</keyword>
<name>A0A8E5HVJ7_USTVR</name>
<dbReference type="KEGG" id="uvi:66067037"/>
<evidence type="ECO:0000313" key="1">
    <source>
        <dbReference type="EMBL" id="QUC22019.1"/>
    </source>
</evidence>
<dbReference type="GeneID" id="66067037"/>
<organism evidence="1 2">
    <name type="scientific">Ustilaginoidea virens</name>
    <name type="common">Rice false smut fungus</name>
    <name type="synonym">Villosiclava virens</name>
    <dbReference type="NCBI Taxonomy" id="1159556"/>
    <lineage>
        <taxon>Eukaryota</taxon>
        <taxon>Fungi</taxon>
        <taxon>Dikarya</taxon>
        <taxon>Ascomycota</taxon>
        <taxon>Pezizomycotina</taxon>
        <taxon>Sordariomycetes</taxon>
        <taxon>Hypocreomycetidae</taxon>
        <taxon>Hypocreales</taxon>
        <taxon>Clavicipitaceae</taxon>
        <taxon>Ustilaginoidea</taxon>
    </lineage>
</organism>
<reference evidence="1" key="1">
    <citation type="submission" date="2020-03" db="EMBL/GenBank/DDBJ databases">
        <title>A mixture of massive structural variations and highly conserved coding sequences in Ustilaginoidea virens genome.</title>
        <authorList>
            <person name="Zhang K."/>
            <person name="Zhao Z."/>
            <person name="Zhang Z."/>
            <person name="Li Y."/>
            <person name="Hsiang T."/>
            <person name="Sun W."/>
        </authorList>
    </citation>
    <scope>NUCLEOTIDE SEQUENCE</scope>
    <source>
        <strain evidence="1">UV-8b</strain>
    </source>
</reference>
<dbReference type="EMBL" id="CP072757">
    <property type="protein sequence ID" value="QUC22019.1"/>
    <property type="molecule type" value="Genomic_DNA"/>
</dbReference>
<protein>
    <submittedName>
        <fullName evidence="1">Uncharacterized protein</fullName>
    </submittedName>
</protein>
<sequence length="127" mass="14649">MCMMCVPINDHFWSPSSSPGYPHNSMMDGKEEKKPRVNNYIQNISNETTPVEETKIVSQRDMAPTSGQVMSETVFCVSPDCCMLSRMPSRTCTRERKKETDMRKMLPLSVFYLYCDFEEVAVPRYPS</sequence>
<gene>
    <name evidence="1" type="ORF">UV8b_06260</name>
</gene>
<dbReference type="AlphaFoldDB" id="A0A8E5HVJ7"/>
<dbReference type="RefSeq" id="XP_042999692.1">
    <property type="nucleotide sequence ID" value="XM_043143757.1"/>
</dbReference>
<proteinExistence type="predicted"/>
<dbReference type="Proteomes" id="UP000027002">
    <property type="component" value="Chromosome 5"/>
</dbReference>